<evidence type="ECO:0000313" key="2">
    <source>
        <dbReference type="Proteomes" id="UP000556201"/>
    </source>
</evidence>
<dbReference type="RefSeq" id="WP_184279200.1">
    <property type="nucleotide sequence ID" value="NZ_JACHLJ010000002.1"/>
</dbReference>
<proteinExistence type="predicted"/>
<dbReference type="AlphaFoldDB" id="A0A7W9FUA9"/>
<dbReference type="InterPro" id="IPR021322">
    <property type="entry name" value="DUF2924"/>
</dbReference>
<dbReference type="Proteomes" id="UP000556201">
    <property type="component" value="Unassembled WGS sequence"/>
</dbReference>
<evidence type="ECO:0008006" key="3">
    <source>
        <dbReference type="Google" id="ProtNLM"/>
    </source>
</evidence>
<name>A0A7W9FUA9_BREVE</name>
<gene>
    <name evidence="1" type="ORF">HNP47_001709</name>
</gene>
<accession>A0A7W9FUA9</accession>
<organism evidence="1 2">
    <name type="scientific">Brevundimonas vesicularis</name>
    <name type="common">Pseudomonas vesicularis</name>
    <dbReference type="NCBI Taxonomy" id="41276"/>
    <lineage>
        <taxon>Bacteria</taxon>
        <taxon>Pseudomonadati</taxon>
        <taxon>Pseudomonadota</taxon>
        <taxon>Alphaproteobacteria</taxon>
        <taxon>Caulobacterales</taxon>
        <taxon>Caulobacteraceae</taxon>
        <taxon>Brevundimonas</taxon>
    </lineage>
</organism>
<evidence type="ECO:0000313" key="1">
    <source>
        <dbReference type="EMBL" id="MBB5771705.1"/>
    </source>
</evidence>
<dbReference type="Pfam" id="PF11149">
    <property type="entry name" value="DUF2924"/>
    <property type="match status" value="1"/>
</dbReference>
<sequence length="141" mass="16187">MTLSYDLLALRSMTISQLRSAWAKKFGDAPPQLQSKDLMRRVFAERLQTEAEGSDVSLDKTLRQIAARHRPSRRTVPRTATFKTGSRLERQWQGEAHQVDVVAGGFDWRGRRFKSLSQVAREITGVRWNGPRFFGLRDAKQ</sequence>
<comment type="caution">
    <text evidence="1">The sequence shown here is derived from an EMBL/GenBank/DDBJ whole genome shotgun (WGS) entry which is preliminary data.</text>
</comment>
<protein>
    <recommendedName>
        <fullName evidence="3">DUF2924 domain-containing protein</fullName>
    </recommendedName>
</protein>
<dbReference type="EMBL" id="JACHLJ010000002">
    <property type="protein sequence ID" value="MBB5771705.1"/>
    <property type="molecule type" value="Genomic_DNA"/>
</dbReference>
<reference evidence="1 2" key="1">
    <citation type="submission" date="2020-08" db="EMBL/GenBank/DDBJ databases">
        <title>Functional genomics of gut bacteria from endangered species of beetles.</title>
        <authorList>
            <person name="Carlos-Shanley C."/>
        </authorList>
    </citation>
    <scope>NUCLEOTIDE SEQUENCE [LARGE SCALE GENOMIC DNA]</scope>
    <source>
        <strain evidence="1 2">S00192</strain>
    </source>
</reference>